<dbReference type="GO" id="GO:0003908">
    <property type="term" value="F:methylated-DNA-[protein]-cysteine S-methyltransferase activity"/>
    <property type="evidence" value="ECO:0007669"/>
    <property type="project" value="UniProtKB-EC"/>
</dbReference>
<dbReference type="Gene3D" id="1.10.10.10">
    <property type="entry name" value="Winged helix-like DNA-binding domain superfamily/Winged helix DNA-binding domain"/>
    <property type="match status" value="1"/>
</dbReference>
<keyword evidence="7" id="KW-0808">Transferase</keyword>
<evidence type="ECO:0000256" key="3">
    <source>
        <dbReference type="ARBA" id="ARBA00008711"/>
    </source>
</evidence>
<comment type="similarity">
    <text evidence="3">Belongs to the MGMT family.</text>
</comment>
<dbReference type="SUPFAM" id="SSF46767">
    <property type="entry name" value="Methylated DNA-protein cysteine methyltransferase, C-terminal domain"/>
    <property type="match status" value="1"/>
</dbReference>
<dbReference type="GO" id="GO:0006281">
    <property type="term" value="P:DNA repair"/>
    <property type="evidence" value="ECO:0007669"/>
    <property type="project" value="UniProtKB-KW"/>
</dbReference>
<dbReference type="InterPro" id="IPR036388">
    <property type="entry name" value="WH-like_DNA-bd_sf"/>
</dbReference>
<feature type="region of interest" description="Disordered" evidence="13">
    <location>
        <begin position="22"/>
        <end position="44"/>
    </location>
</feature>
<comment type="catalytic activity">
    <reaction evidence="1">
        <text>a 4-O-methyl-thymidine in DNA + L-cysteinyl-[protein] = a thymidine in DNA + S-methyl-L-cysteinyl-[protein]</text>
        <dbReference type="Rhea" id="RHEA:53428"/>
        <dbReference type="Rhea" id="RHEA-COMP:10131"/>
        <dbReference type="Rhea" id="RHEA-COMP:10132"/>
        <dbReference type="Rhea" id="RHEA-COMP:13555"/>
        <dbReference type="Rhea" id="RHEA-COMP:13556"/>
        <dbReference type="ChEBI" id="CHEBI:29950"/>
        <dbReference type="ChEBI" id="CHEBI:82612"/>
        <dbReference type="ChEBI" id="CHEBI:137386"/>
        <dbReference type="ChEBI" id="CHEBI:137387"/>
        <dbReference type="EC" id="2.1.1.63"/>
    </reaction>
</comment>
<dbReference type="EMBL" id="LJSK01000045">
    <property type="protein sequence ID" value="KPI88617.1"/>
    <property type="molecule type" value="Genomic_DNA"/>
</dbReference>
<proteinExistence type="inferred from homology"/>
<dbReference type="GO" id="GO:0032259">
    <property type="term" value="P:methylation"/>
    <property type="evidence" value="ECO:0007669"/>
    <property type="project" value="UniProtKB-KW"/>
</dbReference>
<evidence type="ECO:0000256" key="11">
    <source>
        <dbReference type="ARBA" id="ARBA00031621"/>
    </source>
</evidence>
<comment type="catalytic activity">
    <reaction evidence="12">
        <text>a 6-O-methyl-2'-deoxyguanosine in DNA + L-cysteinyl-[protein] = S-methyl-L-cysteinyl-[protein] + a 2'-deoxyguanosine in DNA</text>
        <dbReference type="Rhea" id="RHEA:24000"/>
        <dbReference type="Rhea" id="RHEA-COMP:10131"/>
        <dbReference type="Rhea" id="RHEA-COMP:10132"/>
        <dbReference type="Rhea" id="RHEA-COMP:11367"/>
        <dbReference type="Rhea" id="RHEA-COMP:11368"/>
        <dbReference type="ChEBI" id="CHEBI:29950"/>
        <dbReference type="ChEBI" id="CHEBI:82612"/>
        <dbReference type="ChEBI" id="CHEBI:85445"/>
        <dbReference type="ChEBI" id="CHEBI:85448"/>
        <dbReference type="EC" id="2.1.1.63"/>
    </reaction>
</comment>
<gene>
    <name evidence="15" type="ORF">ABL78_2285</name>
</gene>
<dbReference type="PANTHER" id="PTHR46460">
    <property type="entry name" value="METHYLATED-DNA--PROTEIN-CYSTEINE METHYLTRANSFERASE"/>
    <property type="match status" value="1"/>
</dbReference>
<dbReference type="OMA" id="QEVCATM"/>
<keyword evidence="9" id="KW-0234">DNA repair</keyword>
<evidence type="ECO:0000256" key="2">
    <source>
        <dbReference type="ARBA" id="ARBA00003317"/>
    </source>
</evidence>
<dbReference type="InterPro" id="IPR036217">
    <property type="entry name" value="MethylDNA_cys_MeTrfase_DNAb"/>
</dbReference>
<sequence>MTAQQKVVRRSVKAAAAAAAKKETAGAASATTQKSRVRAPRSRTAPAERLQLFYRSVPTPLGPFSIYVDSDGTIRCCRWQHSASGDTAALSREQRDVCAFLQSRWYKRVSVEMAQPSSESTIPGAKAATLLHQYFNLAPAGTGQQEALEAVLQQVPVAYPTATAFTTTTWDVLRQTVPSGKTISYKDLGVRVSQALSSARASSSTAAVPRTAPRAIGVAMGVNPIPVIVPCHRVLSSTNALHGYGLGLRYKVWLLRHEQANVPSEKLCVVEFENAVSTTASRR</sequence>
<evidence type="ECO:0000259" key="14">
    <source>
        <dbReference type="Pfam" id="PF01035"/>
    </source>
</evidence>
<dbReference type="InterPro" id="IPR001497">
    <property type="entry name" value="MethylDNA_cys_MeTrfase_AS"/>
</dbReference>
<evidence type="ECO:0000256" key="6">
    <source>
        <dbReference type="ARBA" id="ARBA00022603"/>
    </source>
</evidence>
<protein>
    <recommendedName>
        <fullName evidence="5">Methylated-DNA--protein-cysteine methyltransferase</fullName>
        <ecNumber evidence="4">2.1.1.63</ecNumber>
    </recommendedName>
    <alternativeName>
        <fullName evidence="10">6-O-methylguanine-DNA methyltransferase</fullName>
    </alternativeName>
    <alternativeName>
        <fullName evidence="11">O-6-methylguanine-DNA-alkyltransferase</fullName>
    </alternativeName>
</protein>
<name>A0A0N0P7Q0_LEPSE</name>
<reference evidence="15 16" key="1">
    <citation type="journal article" date="2015" name="PLoS Pathog.">
        <title>Leptomonas seymouri: Adaptations to the Dixenous Life Cycle Analyzed by Genome Sequencing, Transcriptome Profiling and Co-infection with Leishmania donovani.</title>
        <authorList>
            <person name="Kraeva N."/>
            <person name="Butenko A."/>
            <person name="Hlavacova J."/>
            <person name="Kostygov A."/>
            <person name="Myskova J."/>
            <person name="Grybchuk D."/>
            <person name="Lestinova T."/>
            <person name="Votypka J."/>
            <person name="Volf P."/>
            <person name="Opperdoes F."/>
            <person name="Flegontov P."/>
            <person name="Lukes J."/>
            <person name="Yurchenko V."/>
        </authorList>
    </citation>
    <scope>NUCLEOTIDE SEQUENCE [LARGE SCALE GENOMIC DNA]</scope>
    <source>
        <strain evidence="15 16">ATCC 30220</strain>
    </source>
</reference>
<accession>A0A0N0P7Q0</accession>
<dbReference type="GO" id="GO:0005654">
    <property type="term" value="C:nucleoplasm"/>
    <property type="evidence" value="ECO:0007669"/>
    <property type="project" value="TreeGrafter"/>
</dbReference>
<evidence type="ECO:0000256" key="1">
    <source>
        <dbReference type="ARBA" id="ARBA00001286"/>
    </source>
</evidence>
<dbReference type="VEuPathDB" id="TriTrypDB:Lsey_0045_0190"/>
<evidence type="ECO:0000256" key="5">
    <source>
        <dbReference type="ARBA" id="ARBA00015377"/>
    </source>
</evidence>
<dbReference type="InterPro" id="IPR014048">
    <property type="entry name" value="MethylDNA_cys_MeTrfase_DNA-bd"/>
</dbReference>
<keyword evidence="16" id="KW-1185">Reference proteome</keyword>
<evidence type="ECO:0000256" key="9">
    <source>
        <dbReference type="ARBA" id="ARBA00023204"/>
    </source>
</evidence>
<dbReference type="NCBIfam" id="TIGR00589">
    <property type="entry name" value="ogt"/>
    <property type="match status" value="1"/>
</dbReference>
<evidence type="ECO:0000256" key="10">
    <source>
        <dbReference type="ARBA" id="ARBA00030795"/>
    </source>
</evidence>
<evidence type="ECO:0000256" key="4">
    <source>
        <dbReference type="ARBA" id="ARBA00011918"/>
    </source>
</evidence>
<dbReference type="OrthoDB" id="1907495at2759"/>
<organism evidence="15 16">
    <name type="scientific">Leptomonas seymouri</name>
    <dbReference type="NCBI Taxonomy" id="5684"/>
    <lineage>
        <taxon>Eukaryota</taxon>
        <taxon>Discoba</taxon>
        <taxon>Euglenozoa</taxon>
        <taxon>Kinetoplastea</taxon>
        <taxon>Metakinetoplastina</taxon>
        <taxon>Trypanosomatida</taxon>
        <taxon>Trypanosomatidae</taxon>
        <taxon>Leishmaniinae</taxon>
        <taxon>Leptomonas</taxon>
    </lineage>
</organism>
<keyword evidence="8" id="KW-0227">DNA damage</keyword>
<dbReference type="PROSITE" id="PS00374">
    <property type="entry name" value="MGMT"/>
    <property type="match status" value="1"/>
</dbReference>
<evidence type="ECO:0000256" key="12">
    <source>
        <dbReference type="ARBA" id="ARBA00049348"/>
    </source>
</evidence>
<feature type="compositionally biased region" description="Low complexity" evidence="13">
    <location>
        <begin position="22"/>
        <end position="32"/>
    </location>
</feature>
<dbReference type="Proteomes" id="UP000038009">
    <property type="component" value="Unassembled WGS sequence"/>
</dbReference>
<evidence type="ECO:0000256" key="13">
    <source>
        <dbReference type="SAM" id="MobiDB-lite"/>
    </source>
</evidence>
<comment type="function">
    <text evidence="2">Involved in the cellular defense against the biological effects of O6-methylguanine (O6-MeG) and O4-methylthymine (O4-MeT) in DNA. Repairs the methylated nucleobase in DNA by stoichiometrically transferring the methyl group to a cysteine residue in the enzyme. This is a suicide reaction: the enzyme is irreversibly inactivated.</text>
</comment>
<evidence type="ECO:0000256" key="8">
    <source>
        <dbReference type="ARBA" id="ARBA00022763"/>
    </source>
</evidence>
<dbReference type="PANTHER" id="PTHR46460:SF1">
    <property type="entry name" value="METHYLATED-DNA--PROTEIN-CYSTEINE METHYLTRANSFERASE"/>
    <property type="match status" value="1"/>
</dbReference>
<dbReference type="AlphaFoldDB" id="A0A0N0P7Q0"/>
<evidence type="ECO:0000313" key="16">
    <source>
        <dbReference type="Proteomes" id="UP000038009"/>
    </source>
</evidence>
<feature type="domain" description="Methylated-DNA-[protein]-cysteine S-methyltransferase DNA binding" evidence="14">
    <location>
        <begin position="165"/>
        <end position="259"/>
    </location>
</feature>
<keyword evidence="6" id="KW-0489">Methyltransferase</keyword>
<evidence type="ECO:0000256" key="7">
    <source>
        <dbReference type="ARBA" id="ARBA00022679"/>
    </source>
</evidence>
<comment type="caution">
    <text evidence="15">The sequence shown here is derived from an EMBL/GenBank/DDBJ whole genome shotgun (WGS) entry which is preliminary data.</text>
</comment>
<dbReference type="Pfam" id="PF01035">
    <property type="entry name" value="DNA_binding_1"/>
    <property type="match status" value="1"/>
</dbReference>
<dbReference type="CDD" id="cd06445">
    <property type="entry name" value="ATase"/>
    <property type="match status" value="1"/>
</dbReference>
<evidence type="ECO:0000313" key="15">
    <source>
        <dbReference type="EMBL" id="KPI88617.1"/>
    </source>
</evidence>
<dbReference type="EC" id="2.1.1.63" evidence="4"/>